<feature type="transmembrane region" description="Helical" evidence="1">
    <location>
        <begin position="6"/>
        <end position="28"/>
    </location>
</feature>
<dbReference type="Gene3D" id="3.40.250.10">
    <property type="entry name" value="Rhodanese-like domain"/>
    <property type="match status" value="1"/>
</dbReference>
<dbReference type="AlphaFoldDB" id="A0A317T4Z3"/>
<name>A0A317T4Z3_9CHLB</name>
<accession>A0A317T4Z3</accession>
<dbReference type="SUPFAM" id="SSF52821">
    <property type="entry name" value="Rhodanese/Cell cycle control phosphatase"/>
    <property type="match status" value="1"/>
</dbReference>
<dbReference type="Proteomes" id="UP000246278">
    <property type="component" value="Unassembled WGS sequence"/>
</dbReference>
<dbReference type="RefSeq" id="WP_110023371.1">
    <property type="nucleotide sequence ID" value="NZ_PDNZ01000005.1"/>
</dbReference>
<dbReference type="CDD" id="cd00158">
    <property type="entry name" value="RHOD"/>
    <property type="match status" value="1"/>
</dbReference>
<dbReference type="PROSITE" id="PS50206">
    <property type="entry name" value="RHODANESE_3"/>
    <property type="match status" value="1"/>
</dbReference>
<reference evidence="4" key="1">
    <citation type="submission" date="2017-10" db="EMBL/GenBank/DDBJ databases">
        <authorList>
            <person name="Gaisin V.A."/>
            <person name="Rysina M.S."/>
            <person name="Grouzdev D.S."/>
        </authorList>
    </citation>
    <scope>NUCLEOTIDE SEQUENCE [LARGE SCALE GENOMIC DNA]</scope>
    <source>
        <strain evidence="4">V1</strain>
    </source>
</reference>
<dbReference type="OrthoDB" id="598065at2"/>
<feature type="domain" description="Rhodanese" evidence="2">
    <location>
        <begin position="84"/>
        <end position="178"/>
    </location>
</feature>
<keyword evidence="1" id="KW-1133">Transmembrane helix</keyword>
<evidence type="ECO:0000256" key="1">
    <source>
        <dbReference type="SAM" id="Phobius"/>
    </source>
</evidence>
<sequence>MKEKQAAGSIVLTSIIITLAVSGIGLVFNMINPNGITLVNSSSPPLVEIAEAKQDKVREGSSGDVPAAREIEVITLLEAKAFFERGEGFFVDARSEYKYYELHISGALSLSASKFDSRYEDFSDVIAKDALLIIYCHSITCPYSDIVARKLRGLGYTNIKVFAGGWVEWLQARYPVQGFKVDS</sequence>
<dbReference type="InterPro" id="IPR036873">
    <property type="entry name" value="Rhodanese-like_dom_sf"/>
</dbReference>
<gene>
    <name evidence="3" type="ORF">CR164_07735</name>
</gene>
<evidence type="ECO:0000313" key="4">
    <source>
        <dbReference type="Proteomes" id="UP000246278"/>
    </source>
</evidence>
<evidence type="ECO:0000313" key="3">
    <source>
        <dbReference type="EMBL" id="PWW81723.1"/>
    </source>
</evidence>
<dbReference type="InterPro" id="IPR001763">
    <property type="entry name" value="Rhodanese-like_dom"/>
</dbReference>
<keyword evidence="1" id="KW-0812">Transmembrane</keyword>
<dbReference type="Pfam" id="PF00581">
    <property type="entry name" value="Rhodanese"/>
    <property type="match status" value="1"/>
</dbReference>
<dbReference type="EMBL" id="PDNZ01000005">
    <property type="protein sequence ID" value="PWW81723.1"/>
    <property type="molecule type" value="Genomic_DNA"/>
</dbReference>
<keyword evidence="4" id="KW-1185">Reference proteome</keyword>
<evidence type="ECO:0000259" key="2">
    <source>
        <dbReference type="PROSITE" id="PS50206"/>
    </source>
</evidence>
<dbReference type="SMART" id="SM00450">
    <property type="entry name" value="RHOD"/>
    <property type="match status" value="1"/>
</dbReference>
<proteinExistence type="predicted"/>
<keyword evidence="1" id="KW-0472">Membrane</keyword>
<organism evidence="3 4">
    <name type="scientific">Prosthecochloris marina</name>
    <dbReference type="NCBI Taxonomy" id="2017681"/>
    <lineage>
        <taxon>Bacteria</taxon>
        <taxon>Pseudomonadati</taxon>
        <taxon>Chlorobiota</taxon>
        <taxon>Chlorobiia</taxon>
        <taxon>Chlorobiales</taxon>
        <taxon>Chlorobiaceae</taxon>
        <taxon>Prosthecochloris</taxon>
    </lineage>
</organism>
<protein>
    <recommendedName>
        <fullName evidence="2">Rhodanese domain-containing protein</fullName>
    </recommendedName>
</protein>
<comment type="caution">
    <text evidence="3">The sequence shown here is derived from an EMBL/GenBank/DDBJ whole genome shotgun (WGS) entry which is preliminary data.</text>
</comment>